<feature type="chain" id="PRO_5037322221" evidence="2">
    <location>
        <begin position="28"/>
        <end position="443"/>
    </location>
</feature>
<proteinExistence type="predicted"/>
<organism evidence="3 4">
    <name type="scientific">Globodera rostochiensis</name>
    <name type="common">Golden nematode worm</name>
    <name type="synonym">Heterodera rostochiensis</name>
    <dbReference type="NCBI Taxonomy" id="31243"/>
    <lineage>
        <taxon>Eukaryota</taxon>
        <taxon>Metazoa</taxon>
        <taxon>Ecdysozoa</taxon>
        <taxon>Nematoda</taxon>
        <taxon>Chromadorea</taxon>
        <taxon>Rhabditida</taxon>
        <taxon>Tylenchina</taxon>
        <taxon>Tylenchomorpha</taxon>
        <taxon>Tylenchoidea</taxon>
        <taxon>Heteroderidae</taxon>
        <taxon>Heteroderinae</taxon>
        <taxon>Globodera</taxon>
    </lineage>
</organism>
<sequence length="443" mass="48357">MDCFSRAQLLLIFILLVVALLQLCAQAQNDGFVHFETFKFPVGRNGPIDSQFFTFPFAANKSAPLNVSLNTQNSSGVVVSAQLCDNSRQQNSSNSSFRPEGILALTAGSNEFKSAILCPATLPLTDRCPSSNHSADSFVLLLKVHSLLNGSHGTLAVRRTDTAEATLAFTGEGVPYELAEENGEWLLMKGQQPLILPIRENPSTDSSNLVQYSVHMAVRRGSAEVALLQNCPFPLIGTAFKNLTVVLDNFSVGKYLRFLDIHFGENDTINGTVQHVNHVQQQMEFKQCSRDGVNASSSAGSLRLIISSLSPQPTIVAISQLRIFNAAQRSATEGSSSSMSIGRKVGFTFLFLLMALSLFASGVFGVLLAHRRLLEWRRVHYENERQCALQQKEGGPFELDQMRGRECVSRPPSTVSKAETSPEVKINAQALEERAVGSSGGWM</sequence>
<protein>
    <submittedName>
        <fullName evidence="4">Uncharacterized protein</fullName>
    </submittedName>
</protein>
<dbReference type="Proteomes" id="UP000887572">
    <property type="component" value="Unplaced"/>
</dbReference>
<feature type="signal peptide" evidence="2">
    <location>
        <begin position="1"/>
        <end position="27"/>
    </location>
</feature>
<dbReference type="WBParaSite" id="Gr19_v10_g8771.t1">
    <property type="protein sequence ID" value="Gr19_v10_g8771.t1"/>
    <property type="gene ID" value="Gr19_v10_g8771"/>
</dbReference>
<evidence type="ECO:0000313" key="3">
    <source>
        <dbReference type="Proteomes" id="UP000887572"/>
    </source>
</evidence>
<keyword evidence="3" id="KW-1185">Reference proteome</keyword>
<dbReference type="AlphaFoldDB" id="A0A914IAD8"/>
<evidence type="ECO:0000256" key="2">
    <source>
        <dbReference type="SAM" id="SignalP"/>
    </source>
</evidence>
<name>A0A914IAD8_GLORO</name>
<accession>A0A914IAD8</accession>
<keyword evidence="2" id="KW-0732">Signal</keyword>
<keyword evidence="1" id="KW-1133">Transmembrane helix</keyword>
<feature type="transmembrane region" description="Helical" evidence="1">
    <location>
        <begin position="345"/>
        <end position="369"/>
    </location>
</feature>
<reference evidence="4" key="1">
    <citation type="submission" date="2022-11" db="UniProtKB">
        <authorList>
            <consortium name="WormBaseParasite"/>
        </authorList>
    </citation>
    <scope>IDENTIFICATION</scope>
</reference>
<evidence type="ECO:0000313" key="4">
    <source>
        <dbReference type="WBParaSite" id="Gr19_v10_g8771.t1"/>
    </source>
</evidence>
<evidence type="ECO:0000256" key="1">
    <source>
        <dbReference type="SAM" id="Phobius"/>
    </source>
</evidence>
<keyword evidence="1" id="KW-0472">Membrane</keyword>
<keyword evidence="1" id="KW-0812">Transmembrane</keyword>